<dbReference type="Gene3D" id="3.30.710.10">
    <property type="entry name" value="Potassium Channel Kv1.1, Chain A"/>
    <property type="match status" value="1"/>
</dbReference>
<comment type="caution">
    <text evidence="2">The sequence shown here is derived from an EMBL/GenBank/DDBJ whole genome shotgun (WGS) entry which is preliminary data.</text>
</comment>
<sequence>MSTPKLYKDTVTVAVGTAEDNFVVHKDLLCFYSDFFRAAFNGSFEEATERKIKLPDVCIQTFESFQVWLYSRTLLNTEDSANESGHATYLTFTALAKLWIFGDKYLIPLLQNNVIDAMHDKNEKETNNPVLVIKMAYTKTLPGSCLRRAVIDILVHKAQIDGQPGSMIAPPYLNWWTTEALADALTVMASSWKSGLPRFTTLKNERCHYHVHTEGEHC</sequence>
<organism evidence="2 3">
    <name type="scientific">Aureobasidium pullulans</name>
    <name type="common">Black yeast</name>
    <name type="synonym">Pullularia pullulans</name>
    <dbReference type="NCBI Taxonomy" id="5580"/>
    <lineage>
        <taxon>Eukaryota</taxon>
        <taxon>Fungi</taxon>
        <taxon>Dikarya</taxon>
        <taxon>Ascomycota</taxon>
        <taxon>Pezizomycotina</taxon>
        <taxon>Dothideomycetes</taxon>
        <taxon>Dothideomycetidae</taxon>
        <taxon>Dothideales</taxon>
        <taxon>Saccotheciaceae</taxon>
        <taxon>Aureobasidium</taxon>
    </lineage>
</organism>
<dbReference type="Pfam" id="PF00651">
    <property type="entry name" value="BTB"/>
    <property type="match status" value="1"/>
</dbReference>
<dbReference type="CDD" id="cd18186">
    <property type="entry name" value="BTB_POZ_ZBTB_KLHL-like"/>
    <property type="match status" value="1"/>
</dbReference>
<reference evidence="2 3" key="1">
    <citation type="submission" date="2018-10" db="EMBL/GenBank/DDBJ databases">
        <title>Fifty Aureobasidium pullulans genomes reveal a recombining polyextremotolerant generalist.</title>
        <authorList>
            <person name="Gostincar C."/>
            <person name="Turk M."/>
            <person name="Zajc J."/>
            <person name="Gunde-Cimerman N."/>
        </authorList>
    </citation>
    <scope>NUCLEOTIDE SEQUENCE [LARGE SCALE GENOMIC DNA]</scope>
    <source>
        <strain evidence="2 3">EXF-6604</strain>
    </source>
</reference>
<dbReference type="Proteomes" id="UP000306584">
    <property type="component" value="Unassembled WGS sequence"/>
</dbReference>
<feature type="domain" description="BTB" evidence="1">
    <location>
        <begin position="9"/>
        <end position="78"/>
    </location>
</feature>
<dbReference type="InterPro" id="IPR011333">
    <property type="entry name" value="SKP1/BTB/POZ_sf"/>
</dbReference>
<gene>
    <name evidence="2" type="ORF">D6D01_03441</name>
</gene>
<dbReference type="InterPro" id="IPR000210">
    <property type="entry name" value="BTB/POZ_dom"/>
</dbReference>
<dbReference type="PANTHER" id="PTHR47843">
    <property type="entry name" value="BTB DOMAIN-CONTAINING PROTEIN-RELATED"/>
    <property type="match status" value="1"/>
</dbReference>
<evidence type="ECO:0000313" key="2">
    <source>
        <dbReference type="EMBL" id="THY29893.1"/>
    </source>
</evidence>
<proteinExistence type="predicted"/>
<accession>A0A4V4JWL1</accession>
<dbReference type="PROSITE" id="PS50097">
    <property type="entry name" value="BTB"/>
    <property type="match status" value="1"/>
</dbReference>
<evidence type="ECO:0000313" key="3">
    <source>
        <dbReference type="Proteomes" id="UP000306584"/>
    </source>
</evidence>
<dbReference type="PANTHER" id="PTHR47843:SF2">
    <property type="entry name" value="BTB DOMAIN-CONTAINING PROTEIN"/>
    <property type="match status" value="1"/>
</dbReference>
<protein>
    <recommendedName>
        <fullName evidence="1">BTB domain-containing protein</fullName>
    </recommendedName>
</protein>
<dbReference type="EMBL" id="QZBD01000095">
    <property type="protein sequence ID" value="THY29893.1"/>
    <property type="molecule type" value="Genomic_DNA"/>
</dbReference>
<evidence type="ECO:0000259" key="1">
    <source>
        <dbReference type="PROSITE" id="PS50097"/>
    </source>
</evidence>
<name>A0A4V4JWL1_AURPU</name>
<dbReference type="AlphaFoldDB" id="A0A4V4JWL1"/>
<dbReference type="SUPFAM" id="SSF54695">
    <property type="entry name" value="POZ domain"/>
    <property type="match status" value="1"/>
</dbReference>